<sequence>MMQINKLVIYGFGKHSDITVCLDRGINVLYGGNEAGKTTMRQFILHTLFGFPARNANLLRYEPKAGGAYGGQLHVTDPQYGPCVIERVAGRSAGEVTVRFPDGRTGGEEILALLLRGHDRQSFESIFSFSLLQLQEIGKMNEEELGRALIASGTTGADDLAAFESRMQRETDGLFKKSGRLPEMNAMISELRKMEEELADHRKKADGYAPMRERSAEAGRRLDEISREMMEHERQRRTLEVARQALPLESRRRLIEEELAQLGDAPFPADGVRRYESVKERELAANAAIASVRARVGKLDTAMPEATDGALLAEVTAALSEEPAWHEARSEARRLEESLAESEEEKAGLISRLGLEGTAVLNLRSADTSLQKEEELHRLTARHAAVTEKRRILAGRIADKEEEGKRIALQMDRLGQSGPDDREVDHAARWPQIRRRLAEADAKRNAEQSGKAPVQLLAALGALLVLLAVITRQWLLLPAGLAVAGAAFLFKGKRGTEGLSAAEEKLVAEFGGREEEMERIADRVRHHFAELDRLAEAEERLRGEAEGLRKELESTENDCVSAERDLIHFVGSYGVRGLPSPALVPELFRLVRETQETFRRQEADRRRLDKARQQIDEIRSRAHGLLGNRESDDMLFGRLKDLADGLAAERADRNRMQEERKRLLEELDEQENRRRRLSEEVFRLFREAVADDEAAFYEAADQASRKAALGEELRTIGQQLDLIGRPEFDGILSDEELGSRLVRCQKSLAGLAEERDRLLGERADLEARMAHLLTDRAYDERLQTFEMKKAEFRRLAREWAARKAAASAVARTVGRMKEEKLPDAIRQASRLFSRLTGGAQSALVLTPDGRFEAESRNGLRFGIHELSQATKEQAYIALRFALAMSLGEKAPFPVIMDDPFVHFDKERLGHMIELMEEWKTDRQFLYFTCHDMKTAFKDAAIIDVAGAGSGKDVLTR</sequence>
<feature type="coiled-coil region" evidence="1">
    <location>
        <begin position="531"/>
        <end position="565"/>
    </location>
</feature>
<dbReference type="OrthoDB" id="9764467at2"/>
<dbReference type="Pfam" id="PF13514">
    <property type="entry name" value="AAA_27"/>
    <property type="match status" value="1"/>
</dbReference>
<feature type="coiled-coil region" evidence="1">
    <location>
        <begin position="748"/>
        <end position="775"/>
    </location>
</feature>
<dbReference type="PANTHER" id="PTHR41259:SF1">
    <property type="entry name" value="DOUBLE-STRAND BREAK REPAIR RAD50 ATPASE, PUTATIVE-RELATED"/>
    <property type="match status" value="1"/>
</dbReference>
<dbReference type="AlphaFoldDB" id="A0A1U7PQK8"/>
<dbReference type="InterPro" id="IPR038734">
    <property type="entry name" value="YhaN_AAA"/>
</dbReference>
<proteinExistence type="predicted"/>
<organism evidence="3 4">
    <name type="scientific">Edaphobacillus lindanitolerans</name>
    <dbReference type="NCBI Taxonomy" id="550447"/>
    <lineage>
        <taxon>Bacteria</taxon>
        <taxon>Bacillati</taxon>
        <taxon>Bacillota</taxon>
        <taxon>Bacilli</taxon>
        <taxon>Bacillales</taxon>
        <taxon>Bacillaceae</taxon>
        <taxon>Edaphobacillus</taxon>
    </lineage>
</organism>
<dbReference type="Gene3D" id="3.40.50.300">
    <property type="entry name" value="P-loop containing nucleotide triphosphate hydrolases"/>
    <property type="match status" value="2"/>
</dbReference>
<evidence type="ECO:0000313" key="3">
    <source>
        <dbReference type="EMBL" id="SIT90883.1"/>
    </source>
</evidence>
<protein>
    <submittedName>
        <fullName evidence="3">Uncharacterized protein YhaN</fullName>
    </submittedName>
</protein>
<evidence type="ECO:0000313" key="4">
    <source>
        <dbReference type="Proteomes" id="UP000187550"/>
    </source>
</evidence>
<gene>
    <name evidence="3" type="ORF">SAMN05428946_2539</name>
</gene>
<keyword evidence="4" id="KW-1185">Reference proteome</keyword>
<name>A0A1U7PQK8_9BACI</name>
<dbReference type="PANTHER" id="PTHR41259">
    <property type="entry name" value="DOUBLE-STRAND BREAK REPAIR RAD50 ATPASE, PUTATIVE-RELATED"/>
    <property type="match status" value="1"/>
</dbReference>
<evidence type="ECO:0000256" key="1">
    <source>
        <dbReference type="SAM" id="Coils"/>
    </source>
</evidence>
<dbReference type="EMBL" id="FTPL01000004">
    <property type="protein sequence ID" value="SIT90883.1"/>
    <property type="molecule type" value="Genomic_DNA"/>
</dbReference>
<feature type="domain" description="YhaN AAA" evidence="2">
    <location>
        <begin position="2"/>
        <end position="202"/>
    </location>
</feature>
<dbReference type="RefSeq" id="WP_076759378.1">
    <property type="nucleotide sequence ID" value="NZ_FTPL01000004.1"/>
</dbReference>
<accession>A0A1U7PQK8</accession>
<feature type="coiled-coil region" evidence="1">
    <location>
        <begin position="601"/>
        <end position="687"/>
    </location>
</feature>
<dbReference type="InterPro" id="IPR027417">
    <property type="entry name" value="P-loop_NTPase"/>
</dbReference>
<dbReference type="STRING" id="550447.SAMN05428946_2539"/>
<keyword evidence="1" id="KW-0175">Coiled coil</keyword>
<reference evidence="4" key="1">
    <citation type="submission" date="2017-01" db="EMBL/GenBank/DDBJ databases">
        <authorList>
            <person name="Varghese N."/>
            <person name="Submissions S."/>
        </authorList>
    </citation>
    <scope>NUCLEOTIDE SEQUENCE [LARGE SCALE GENOMIC DNA]</scope>
    <source>
        <strain evidence="4">MNA4</strain>
    </source>
</reference>
<dbReference type="SUPFAM" id="SSF52540">
    <property type="entry name" value="P-loop containing nucleoside triphosphate hydrolases"/>
    <property type="match status" value="1"/>
</dbReference>
<dbReference type="Proteomes" id="UP000187550">
    <property type="component" value="Unassembled WGS sequence"/>
</dbReference>
<feature type="coiled-coil region" evidence="1">
    <location>
        <begin position="184"/>
        <end position="242"/>
    </location>
</feature>
<feature type="coiled-coil region" evidence="1">
    <location>
        <begin position="325"/>
        <end position="352"/>
    </location>
</feature>
<evidence type="ECO:0000259" key="2">
    <source>
        <dbReference type="Pfam" id="PF13514"/>
    </source>
</evidence>